<gene>
    <name evidence="2" type="primary">ugpQ_2</name>
    <name evidence="2" type="ORF">PH7735_04010</name>
</gene>
<dbReference type="InterPro" id="IPR030395">
    <property type="entry name" value="GP_PDE_dom"/>
</dbReference>
<evidence type="ECO:0000313" key="3">
    <source>
        <dbReference type="Proteomes" id="UP000051870"/>
    </source>
</evidence>
<accession>A0A0P1IIM6</accession>
<protein>
    <submittedName>
        <fullName evidence="2">Glycerophosphoryl diester phosphodiesterase</fullName>
        <ecNumber evidence="2">3.1.4.46</ecNumber>
    </submittedName>
</protein>
<keyword evidence="2" id="KW-0378">Hydrolase</keyword>
<dbReference type="InterPro" id="IPR017946">
    <property type="entry name" value="PLC-like_Pdiesterase_TIM-brl"/>
</dbReference>
<dbReference type="PANTHER" id="PTHR46211:SF1">
    <property type="entry name" value="GLYCEROPHOSPHODIESTER PHOSPHODIESTERASE, CYTOPLASMIC"/>
    <property type="match status" value="1"/>
</dbReference>
<dbReference type="Proteomes" id="UP000051870">
    <property type="component" value="Unassembled WGS sequence"/>
</dbReference>
<sequence>MLDSSFLKLPLAHRGLHDVSDARPENSRAAIRAAVAAGYGVEIDLQMSSDGTAMCFHDYDLGRLTEETGPIRQRSAADLGNIRLKGGEEGIPTFAEILEIVDGQVPLLVEIKDQDGLMGSNVGRLEQAAARDAQGYQTSLAFMSFNPHSVAALADAAPDVPRGIVTDGYLAEDWPILPARIRDTLRAIPDFDRVKASFISHQASSLKTTVVADLKDKGVPVLCWTIRSPEAEAQAREVADNVTFEGYLAKIPA</sequence>
<feature type="domain" description="GP-PDE" evidence="1">
    <location>
        <begin position="8"/>
        <end position="253"/>
    </location>
</feature>
<dbReference type="STRING" id="1715693.PH7735_04010"/>
<evidence type="ECO:0000313" key="2">
    <source>
        <dbReference type="EMBL" id="CUK15141.1"/>
    </source>
</evidence>
<dbReference type="Pfam" id="PF03009">
    <property type="entry name" value="GDPD"/>
    <property type="match status" value="1"/>
</dbReference>
<dbReference type="EC" id="3.1.4.46" evidence="2"/>
<name>A0A0P1IIM6_9RHOB</name>
<dbReference type="Gene3D" id="3.20.20.190">
    <property type="entry name" value="Phosphatidylinositol (PI) phosphodiesterase"/>
    <property type="match status" value="1"/>
</dbReference>
<proteinExistence type="predicted"/>
<reference evidence="3" key="1">
    <citation type="submission" date="2015-09" db="EMBL/GenBank/DDBJ databases">
        <authorList>
            <person name="Rodrigo-Torres Lidia"/>
            <person name="Arahal R.David."/>
        </authorList>
    </citation>
    <scope>NUCLEOTIDE SEQUENCE [LARGE SCALE GENOMIC DNA]</scope>
    <source>
        <strain evidence="3">CECT 7735</strain>
    </source>
</reference>
<dbReference type="PROSITE" id="PS51704">
    <property type="entry name" value="GP_PDE"/>
    <property type="match status" value="1"/>
</dbReference>
<keyword evidence="3" id="KW-1185">Reference proteome</keyword>
<dbReference type="GO" id="GO:0008889">
    <property type="term" value="F:glycerophosphodiester phosphodiesterase activity"/>
    <property type="evidence" value="ECO:0007669"/>
    <property type="project" value="UniProtKB-EC"/>
</dbReference>
<organism evidence="2 3">
    <name type="scientific">Shimia thalassica</name>
    <dbReference type="NCBI Taxonomy" id="1715693"/>
    <lineage>
        <taxon>Bacteria</taxon>
        <taxon>Pseudomonadati</taxon>
        <taxon>Pseudomonadota</taxon>
        <taxon>Alphaproteobacteria</taxon>
        <taxon>Rhodobacterales</taxon>
        <taxon>Roseobacteraceae</taxon>
    </lineage>
</organism>
<dbReference type="SUPFAM" id="SSF51695">
    <property type="entry name" value="PLC-like phosphodiesterases"/>
    <property type="match status" value="1"/>
</dbReference>
<dbReference type="GO" id="GO:0006629">
    <property type="term" value="P:lipid metabolic process"/>
    <property type="evidence" value="ECO:0007669"/>
    <property type="project" value="InterPro"/>
</dbReference>
<evidence type="ECO:0000259" key="1">
    <source>
        <dbReference type="PROSITE" id="PS51704"/>
    </source>
</evidence>
<dbReference type="AlphaFoldDB" id="A0A0P1IIM6"/>
<dbReference type="PANTHER" id="PTHR46211">
    <property type="entry name" value="GLYCEROPHOSPHORYL DIESTER PHOSPHODIESTERASE"/>
    <property type="match status" value="1"/>
</dbReference>
<dbReference type="EMBL" id="CYTW01000007">
    <property type="protein sequence ID" value="CUK15141.1"/>
    <property type="molecule type" value="Genomic_DNA"/>
</dbReference>